<gene>
    <name evidence="2" type="ORF">SAMN00017477_0899</name>
</gene>
<evidence type="ECO:0000313" key="2">
    <source>
        <dbReference type="EMBL" id="SMB86450.1"/>
    </source>
</evidence>
<dbReference type="PROSITE" id="PS50943">
    <property type="entry name" value="HTH_CROC1"/>
    <property type="match status" value="1"/>
</dbReference>
<proteinExistence type="predicted"/>
<dbReference type="InterPro" id="IPR010982">
    <property type="entry name" value="Lambda_DNA-bd_dom_sf"/>
</dbReference>
<keyword evidence="3" id="KW-1185">Reference proteome</keyword>
<dbReference type="Proteomes" id="UP000192368">
    <property type="component" value="Unassembled WGS sequence"/>
</dbReference>
<dbReference type="AlphaFoldDB" id="A0A1W1UZL6"/>
<organism evidence="2 3">
    <name type="scientific">Peptoniphilus asaccharolyticus DSM 20463</name>
    <dbReference type="NCBI Taxonomy" id="573058"/>
    <lineage>
        <taxon>Bacteria</taxon>
        <taxon>Bacillati</taxon>
        <taxon>Bacillota</taxon>
        <taxon>Tissierellia</taxon>
        <taxon>Tissierellales</taxon>
        <taxon>Peptoniphilaceae</taxon>
        <taxon>Peptoniphilus</taxon>
    </lineage>
</organism>
<dbReference type="STRING" id="573058.SAMN00017477_0899"/>
<protein>
    <submittedName>
        <fullName evidence="2">Transcriptional regulator</fullName>
    </submittedName>
</protein>
<accession>A0A1W1UZL6</accession>
<dbReference type="Gene3D" id="1.10.260.40">
    <property type="entry name" value="lambda repressor-like DNA-binding domains"/>
    <property type="match status" value="1"/>
</dbReference>
<reference evidence="3" key="1">
    <citation type="submission" date="2017-04" db="EMBL/GenBank/DDBJ databases">
        <authorList>
            <person name="Varghese N."/>
            <person name="Submissions S."/>
        </authorList>
    </citation>
    <scope>NUCLEOTIDE SEQUENCE [LARGE SCALE GENOMIC DNA]</scope>
    <source>
        <strain evidence="3">DSM 20463</strain>
    </source>
</reference>
<dbReference type="EMBL" id="FWWR01000009">
    <property type="protein sequence ID" value="SMB86450.1"/>
    <property type="molecule type" value="Genomic_DNA"/>
</dbReference>
<dbReference type="InterPro" id="IPR001387">
    <property type="entry name" value="Cro/C1-type_HTH"/>
</dbReference>
<dbReference type="SUPFAM" id="SSF47413">
    <property type="entry name" value="lambda repressor-like DNA-binding domains"/>
    <property type="match status" value="1"/>
</dbReference>
<dbReference type="GO" id="GO:0003677">
    <property type="term" value="F:DNA binding"/>
    <property type="evidence" value="ECO:0007669"/>
    <property type="project" value="InterPro"/>
</dbReference>
<dbReference type="SMART" id="SM00530">
    <property type="entry name" value="HTH_XRE"/>
    <property type="match status" value="1"/>
</dbReference>
<evidence type="ECO:0000259" key="1">
    <source>
        <dbReference type="PROSITE" id="PS50943"/>
    </source>
</evidence>
<dbReference type="RefSeq" id="WP_084230536.1">
    <property type="nucleotide sequence ID" value="NZ_FWWR01000009.1"/>
</dbReference>
<dbReference type="Pfam" id="PF13443">
    <property type="entry name" value="HTH_26"/>
    <property type="match status" value="1"/>
</dbReference>
<sequence>MKLYLKITKLMKEKNLIQARLLEKIDLDQPRLSAIMTGKEAKNISLRTALQICKGLDVDIYELIEGTEYDEENADV</sequence>
<evidence type="ECO:0000313" key="3">
    <source>
        <dbReference type="Proteomes" id="UP000192368"/>
    </source>
</evidence>
<dbReference type="OrthoDB" id="48775at2"/>
<dbReference type="CDD" id="cd00093">
    <property type="entry name" value="HTH_XRE"/>
    <property type="match status" value="1"/>
</dbReference>
<name>A0A1W1UZL6_PEPAS</name>
<feature type="domain" description="HTH cro/C1-type" evidence="1">
    <location>
        <begin position="7"/>
        <end position="63"/>
    </location>
</feature>